<protein>
    <recommendedName>
        <fullName evidence="3">NAD(+) synthase (glutamine-hydrolyzing)</fullName>
        <ecNumber evidence="3">6.3.5.1</ecNumber>
    </recommendedName>
</protein>
<dbReference type="InterPro" id="IPR022310">
    <property type="entry name" value="NAD/GMP_synthase"/>
</dbReference>
<dbReference type="Pfam" id="PF00795">
    <property type="entry name" value="CN_hydrolase"/>
    <property type="match status" value="1"/>
</dbReference>
<gene>
    <name evidence="10" type="ORF">NEF87_003103</name>
</gene>
<keyword evidence="4 8" id="KW-0436">Ligase</keyword>
<evidence type="ECO:0000256" key="8">
    <source>
        <dbReference type="RuleBase" id="RU003811"/>
    </source>
</evidence>
<dbReference type="InterPro" id="IPR014729">
    <property type="entry name" value="Rossmann-like_a/b/a_fold"/>
</dbReference>
<dbReference type="CDD" id="cd07570">
    <property type="entry name" value="GAT_Gln-NAD-synth"/>
    <property type="match status" value="1"/>
</dbReference>
<dbReference type="InterPro" id="IPR014445">
    <property type="entry name" value="Gln-dep_NAD_synthase"/>
</dbReference>
<dbReference type="EMBL" id="CP104013">
    <property type="protein sequence ID" value="UYP46818.1"/>
    <property type="molecule type" value="Genomic_DNA"/>
</dbReference>
<dbReference type="Gene3D" id="3.60.110.10">
    <property type="entry name" value="Carbon-nitrogen hydrolase"/>
    <property type="match status" value="1"/>
</dbReference>
<dbReference type="GO" id="GO:0003952">
    <property type="term" value="F:NAD+ synthase (glutamine-hydrolyzing) activity"/>
    <property type="evidence" value="ECO:0007669"/>
    <property type="project" value="UniProtKB-EC"/>
</dbReference>
<keyword evidence="5 8" id="KW-0547">Nucleotide-binding</keyword>
<evidence type="ECO:0000256" key="4">
    <source>
        <dbReference type="ARBA" id="ARBA00022598"/>
    </source>
</evidence>
<dbReference type="SUPFAM" id="SSF56317">
    <property type="entry name" value="Carbon-nitrogen hydrolase"/>
    <property type="match status" value="1"/>
</dbReference>
<feature type="domain" description="CN hydrolase" evidence="9">
    <location>
        <begin position="5"/>
        <end position="305"/>
    </location>
</feature>
<dbReference type="InterPro" id="IPR003010">
    <property type="entry name" value="C-N_Hydrolase"/>
</dbReference>
<dbReference type="SUPFAM" id="SSF52402">
    <property type="entry name" value="Adenine nucleotide alpha hydrolases-like"/>
    <property type="match status" value="1"/>
</dbReference>
<dbReference type="Pfam" id="PF02540">
    <property type="entry name" value="NAD_synthase"/>
    <property type="match status" value="1"/>
</dbReference>
<evidence type="ECO:0000256" key="5">
    <source>
        <dbReference type="ARBA" id="ARBA00022741"/>
    </source>
</evidence>
<dbReference type="InterPro" id="IPR036526">
    <property type="entry name" value="C-N_Hydrolase_sf"/>
</dbReference>
<keyword evidence="11" id="KW-1185">Reference proteome</keyword>
<dbReference type="Gene3D" id="3.40.50.620">
    <property type="entry name" value="HUPs"/>
    <property type="match status" value="1"/>
</dbReference>
<dbReference type="CDD" id="cd00553">
    <property type="entry name" value="NAD_synthase"/>
    <property type="match status" value="1"/>
</dbReference>
<evidence type="ECO:0000256" key="2">
    <source>
        <dbReference type="ARBA" id="ARBA00007145"/>
    </source>
</evidence>
<proteinExistence type="inferred from homology"/>
<comment type="pathway">
    <text evidence="1">Cofactor biosynthesis; NAD(+) biosynthesis; NAD(+) from deamido-NAD(+) (L-Gln route): step 1/1.</text>
</comment>
<dbReference type="PANTHER" id="PTHR23090">
    <property type="entry name" value="NH 3 /GLUTAMINE-DEPENDENT NAD + SYNTHETASE"/>
    <property type="match status" value="1"/>
</dbReference>
<accession>A0ABY6HTZ7</accession>
<sequence>MNKKMKIGLCQLNVKAGRPEKNLQKMLELIEQAKSTQIDMIIFPEMAVGGYLVGDVWLEESWCDYLMECNSILQEASEGIILIYGNIFIDKSKRNTDGRFRKYNAAYIFQNKQPINHPVNSTLGIPNGVSFKSLLPNYRYFDDKRYFYPFIDLVQEMGVSIEKAYQPFKLSVDGKYYNIGLSICEDMWYEDYSRIYNKNRQIPYNPLGTLVRNGADFIVNISSSPWTFGKEQARDNRIQSLQKDLNSQFVPVYYVNACGVQNNGKNIITFDGGSTIYNQFGSQIFEYRAEDFQEQLITVDHSITLKDRGIHYHRRKPKLTQKYEAIIQGIRSFDEMMDWKPNYIIGLSGGVDSSLVATLVAHAVGSDRIIASNLPTEYNSAKTRSSAAKLVENLKINRYYELPISELVQENTKLLEKTGAIPSLAAENIQAKIRGTSILSNLAGMHNGVMTNNGNKLEIALGYATLYGDVNGAIAPIGDLTKTEVFQMARDINQQFGELIPPEVIPDENFTFTKDGIPPTAELKHNQLDPMKFGYHDALLVAFTDYQKKTPEDILRWYQKGEPFFCEKLGITPTLFEKYQLGDVKAFIADLEWFTKTIRKNIFKRIQSPPIVLVSKSAYGFDIRESQFVWTPSFAFQRLKKQILDNFGINGNITHV</sequence>
<evidence type="ECO:0000256" key="3">
    <source>
        <dbReference type="ARBA" id="ARBA00012743"/>
    </source>
</evidence>
<organism evidence="10 11">
    <name type="scientific">Candidatus Lokiarchaeum ossiferum</name>
    <dbReference type="NCBI Taxonomy" id="2951803"/>
    <lineage>
        <taxon>Archaea</taxon>
        <taxon>Promethearchaeati</taxon>
        <taxon>Promethearchaeota</taxon>
        <taxon>Promethearchaeia</taxon>
        <taxon>Promethearchaeales</taxon>
        <taxon>Promethearchaeaceae</taxon>
        <taxon>Candidatus Lokiarchaeum</taxon>
    </lineage>
</organism>
<evidence type="ECO:0000256" key="7">
    <source>
        <dbReference type="ARBA" id="ARBA00023027"/>
    </source>
</evidence>
<evidence type="ECO:0000256" key="1">
    <source>
        <dbReference type="ARBA" id="ARBA00005188"/>
    </source>
</evidence>
<dbReference type="PIRSF" id="PIRSF006630">
    <property type="entry name" value="NADS_GAT"/>
    <property type="match status" value="1"/>
</dbReference>
<dbReference type="InterPro" id="IPR003694">
    <property type="entry name" value="NAD_synthase"/>
</dbReference>
<dbReference type="PANTHER" id="PTHR23090:SF9">
    <property type="entry name" value="GLUTAMINE-DEPENDENT NAD(+) SYNTHETASE"/>
    <property type="match status" value="1"/>
</dbReference>
<dbReference type="Proteomes" id="UP001208689">
    <property type="component" value="Chromosome"/>
</dbReference>
<evidence type="ECO:0000313" key="11">
    <source>
        <dbReference type="Proteomes" id="UP001208689"/>
    </source>
</evidence>
<comment type="similarity">
    <text evidence="8">Belongs to the NAD synthetase family.</text>
</comment>
<comment type="similarity">
    <text evidence="2">In the C-terminal section; belongs to the NAD synthetase family.</text>
</comment>
<name>A0ABY6HTZ7_9ARCH</name>
<reference evidence="10" key="1">
    <citation type="submission" date="2022-09" db="EMBL/GenBank/DDBJ databases">
        <title>Actin cytoskeleton and complex cell architecture in an #Asgard archaeon.</title>
        <authorList>
            <person name="Ponce Toledo R.I."/>
            <person name="Schleper C."/>
            <person name="Rodrigues Oliveira T."/>
            <person name="Wollweber F."/>
            <person name="Xu J."/>
            <person name="Rittmann S."/>
            <person name="Klingl A."/>
            <person name="Pilhofer M."/>
        </authorList>
    </citation>
    <scope>NUCLEOTIDE SEQUENCE</scope>
    <source>
        <strain evidence="10">B-35</strain>
    </source>
</reference>
<evidence type="ECO:0000259" key="9">
    <source>
        <dbReference type="PROSITE" id="PS50263"/>
    </source>
</evidence>
<evidence type="ECO:0000256" key="6">
    <source>
        <dbReference type="ARBA" id="ARBA00022840"/>
    </source>
</evidence>
<keyword evidence="6 8" id="KW-0067">ATP-binding</keyword>
<keyword evidence="7 8" id="KW-0520">NAD</keyword>
<evidence type="ECO:0000313" key="10">
    <source>
        <dbReference type="EMBL" id="UYP46818.1"/>
    </source>
</evidence>
<dbReference type="NCBIfam" id="TIGR00552">
    <property type="entry name" value="nadE"/>
    <property type="match status" value="1"/>
</dbReference>
<dbReference type="PROSITE" id="PS50263">
    <property type="entry name" value="CN_HYDROLASE"/>
    <property type="match status" value="1"/>
</dbReference>
<dbReference type="EC" id="6.3.5.1" evidence="3"/>